<dbReference type="RefSeq" id="WP_238284748.1">
    <property type="nucleotide sequence ID" value="NZ_BPQS01000001.1"/>
</dbReference>
<protein>
    <submittedName>
        <fullName evidence="1">Uncharacterized protein</fullName>
    </submittedName>
</protein>
<comment type="caution">
    <text evidence="1">The sequence shown here is derived from an EMBL/GenBank/DDBJ whole genome shotgun (WGS) entry which is preliminary data.</text>
</comment>
<name>A0ABT8ANB7_9HYPH</name>
<keyword evidence="2" id="KW-1185">Reference proteome</keyword>
<proteinExistence type="predicted"/>
<accession>A0ABT8ANB7</accession>
<sequence length="74" mass="7946">MPKDCMVSSGEALAALPTAVFVERWRIITGEPPAVLLSSRAAMLALLVDSVPLPPLLPPVPTWDRLAPGDRTDR</sequence>
<dbReference type="EMBL" id="JAUFPT010000032">
    <property type="protein sequence ID" value="MDN3571388.1"/>
    <property type="molecule type" value="Genomic_DNA"/>
</dbReference>
<dbReference type="Proteomes" id="UP001244297">
    <property type="component" value="Unassembled WGS sequence"/>
</dbReference>
<evidence type="ECO:0000313" key="1">
    <source>
        <dbReference type="EMBL" id="MDN3571388.1"/>
    </source>
</evidence>
<reference evidence="2" key="1">
    <citation type="journal article" date="2019" name="Int. J. Syst. Evol. Microbiol.">
        <title>The Global Catalogue of Microorganisms (GCM) 10K type strain sequencing project: providing services to taxonomists for standard genome sequencing and annotation.</title>
        <authorList>
            <consortium name="The Broad Institute Genomics Platform"/>
            <consortium name="The Broad Institute Genome Sequencing Center for Infectious Disease"/>
            <person name="Wu L."/>
            <person name="Ma J."/>
        </authorList>
    </citation>
    <scope>NUCLEOTIDE SEQUENCE [LARGE SCALE GENOMIC DNA]</scope>
    <source>
        <strain evidence="2">CECT 7806</strain>
    </source>
</reference>
<evidence type="ECO:0000313" key="2">
    <source>
        <dbReference type="Proteomes" id="UP001244297"/>
    </source>
</evidence>
<organism evidence="1 2">
    <name type="scientific">Methylobacterium longum</name>
    <dbReference type="NCBI Taxonomy" id="767694"/>
    <lineage>
        <taxon>Bacteria</taxon>
        <taxon>Pseudomonadati</taxon>
        <taxon>Pseudomonadota</taxon>
        <taxon>Alphaproteobacteria</taxon>
        <taxon>Hyphomicrobiales</taxon>
        <taxon>Methylobacteriaceae</taxon>
        <taxon>Methylobacterium</taxon>
    </lineage>
</organism>
<gene>
    <name evidence="1" type="ORF">QWZ18_12255</name>
</gene>